<dbReference type="AlphaFoldDB" id="A0A811AT89"/>
<proteinExistence type="predicted"/>
<reference evidence="1" key="1">
    <citation type="submission" date="2021-03" db="EMBL/GenBank/DDBJ databases">
        <title>Whole genome sequence of tetracycline resistant Escherichia coli.</title>
        <authorList>
            <person name="Usui M."/>
            <person name="Fukuda A."/>
        </authorList>
    </citation>
    <scope>NUCLEOTIDE SEQUENCE</scope>
    <source>
        <strain evidence="1">P63</strain>
        <plasmid evidence="1">pP63</plasmid>
    </source>
</reference>
<accession>A0A811AT89</accession>
<sequence>MKARTSPVQRRNILTCCGQCRQLRNGFGKIITLPALSLIAFAIETEYVSPQTITFPDVFDSQEYVAYSCRQAPSSE</sequence>
<keyword evidence="1" id="KW-0614">Plasmid</keyword>
<evidence type="ECO:0000313" key="1">
    <source>
        <dbReference type="EMBL" id="BCT74125.1"/>
    </source>
</evidence>
<dbReference type="EMBL" id="LC620535">
    <property type="protein sequence ID" value="BCT74125.1"/>
    <property type="molecule type" value="Genomic_DNA"/>
</dbReference>
<protein>
    <submittedName>
        <fullName evidence="1">Uncharacterized protein</fullName>
    </submittedName>
</protein>
<organism evidence="1">
    <name type="scientific">Escherichia coli</name>
    <dbReference type="NCBI Taxonomy" id="562"/>
    <lineage>
        <taxon>Bacteria</taxon>
        <taxon>Pseudomonadati</taxon>
        <taxon>Pseudomonadota</taxon>
        <taxon>Gammaproteobacteria</taxon>
        <taxon>Enterobacterales</taxon>
        <taxon>Enterobacteriaceae</taxon>
        <taxon>Escherichia</taxon>
    </lineage>
</organism>
<name>A0A811AT89_ECOLX</name>
<geneLocation type="plasmid" evidence="1">
    <name>pP63</name>
</geneLocation>